<sequence>MPAIHGDPAHLVQGWTWSVAGQLHMRRLKIAEQVASRLLSEMPALQQMGGDATRYYVERDVAWVLEHLSQAIALTDPILFHDHIAWAKSMMVARGLKRANLKRTLELIAEVLDEDLSPAIYSSTITMIEDALQRLDTRTEEPPGVLNEPGLHADCARDYTEALLAGNAQAARRLVREKVRIGTPVADILLHVIEPAQVEVGRLWQINRIDVAQEHFATAVSQDLMSELTGCVRTNGDSGTVVSACVEGELHDTGLQVVNALLQLNGWATHYLGANTPKLAIQMAVRRVQPEVLALSVTTPYLAWRLPDIIAGLRSDPMTAGVKVLVGGYPFHVSPSLAKWIGADGTARNAEDAVLLAGNFARV</sequence>
<dbReference type="PANTHER" id="PTHR45833:SF1">
    <property type="entry name" value="METHIONINE SYNTHASE"/>
    <property type="match status" value="1"/>
</dbReference>
<dbReference type="InterPro" id="IPR036724">
    <property type="entry name" value="Cobalamin-bd_sf"/>
</dbReference>
<keyword evidence="1" id="KW-0479">Metal-binding</keyword>
<evidence type="ECO:0000313" key="5">
    <source>
        <dbReference type="Proteomes" id="UP000778970"/>
    </source>
</evidence>
<evidence type="ECO:0000256" key="1">
    <source>
        <dbReference type="ARBA" id="ARBA00022723"/>
    </source>
</evidence>
<keyword evidence="5" id="KW-1185">Reference proteome</keyword>
<dbReference type="GO" id="GO:0008705">
    <property type="term" value="F:methionine synthase activity"/>
    <property type="evidence" value="ECO:0007669"/>
    <property type="project" value="TreeGrafter"/>
</dbReference>
<protein>
    <recommendedName>
        <fullName evidence="3">B12-binding domain-containing protein</fullName>
    </recommendedName>
</protein>
<dbReference type="Gene3D" id="3.40.50.280">
    <property type="entry name" value="Cobalamin-binding domain"/>
    <property type="match status" value="1"/>
</dbReference>
<dbReference type="InterPro" id="IPR006158">
    <property type="entry name" value="Cobalamin-bd"/>
</dbReference>
<dbReference type="GO" id="GO:0031419">
    <property type="term" value="F:cobalamin binding"/>
    <property type="evidence" value="ECO:0007669"/>
    <property type="project" value="InterPro"/>
</dbReference>
<dbReference type="Proteomes" id="UP000778970">
    <property type="component" value="Unassembled WGS sequence"/>
</dbReference>
<dbReference type="Pfam" id="PF02310">
    <property type="entry name" value="B12-binding"/>
    <property type="match status" value="1"/>
</dbReference>
<comment type="caution">
    <text evidence="4">The sequence shown here is derived from an EMBL/GenBank/DDBJ whole genome shotgun (WGS) entry which is preliminary data.</text>
</comment>
<gene>
    <name evidence="4" type="ORF">CKO21_16415</name>
</gene>
<dbReference type="PROSITE" id="PS51332">
    <property type="entry name" value="B12_BINDING"/>
    <property type="match status" value="1"/>
</dbReference>
<name>A0A934V1T8_9PROT</name>
<dbReference type="GO" id="GO:0046872">
    <property type="term" value="F:metal ion binding"/>
    <property type="evidence" value="ECO:0007669"/>
    <property type="project" value="UniProtKB-KW"/>
</dbReference>
<dbReference type="Gene3D" id="1.10.490.20">
    <property type="entry name" value="Phycocyanins"/>
    <property type="match status" value="1"/>
</dbReference>
<dbReference type="InterPro" id="IPR038719">
    <property type="entry name" value="Phycobilisome_asu/bsu_sf"/>
</dbReference>
<dbReference type="Pfam" id="PF02607">
    <property type="entry name" value="B12-binding_2"/>
    <property type="match status" value="1"/>
</dbReference>
<dbReference type="InterPro" id="IPR003759">
    <property type="entry name" value="Cbl-bd_cap"/>
</dbReference>
<reference evidence="4" key="2">
    <citation type="journal article" date="2020" name="Microorganisms">
        <title>Osmotic Adaptation and Compatible Solute Biosynthesis of Phototrophic Bacteria as Revealed from Genome Analyses.</title>
        <authorList>
            <person name="Imhoff J.F."/>
            <person name="Rahn T."/>
            <person name="Kunzel S."/>
            <person name="Keller A."/>
            <person name="Neulinger S.C."/>
        </authorList>
    </citation>
    <scope>NUCLEOTIDE SEQUENCE</scope>
    <source>
        <strain evidence="4">DSM 9154</strain>
    </source>
</reference>
<organism evidence="4 5">
    <name type="scientific">Rhodovibrio salinarum</name>
    <dbReference type="NCBI Taxonomy" id="1087"/>
    <lineage>
        <taxon>Bacteria</taxon>
        <taxon>Pseudomonadati</taxon>
        <taxon>Pseudomonadota</taxon>
        <taxon>Alphaproteobacteria</taxon>
        <taxon>Rhodospirillales</taxon>
        <taxon>Rhodovibrionaceae</taxon>
        <taxon>Rhodovibrio</taxon>
    </lineage>
</organism>
<proteinExistence type="predicted"/>
<dbReference type="PANTHER" id="PTHR45833">
    <property type="entry name" value="METHIONINE SYNTHASE"/>
    <property type="match status" value="1"/>
</dbReference>
<evidence type="ECO:0000259" key="3">
    <source>
        <dbReference type="PROSITE" id="PS51332"/>
    </source>
</evidence>
<dbReference type="GO" id="GO:0050667">
    <property type="term" value="P:homocysteine metabolic process"/>
    <property type="evidence" value="ECO:0007669"/>
    <property type="project" value="TreeGrafter"/>
</dbReference>
<dbReference type="SUPFAM" id="SSF52242">
    <property type="entry name" value="Cobalamin (vitamin B12)-binding domain"/>
    <property type="match status" value="1"/>
</dbReference>
<dbReference type="GO" id="GO:0005829">
    <property type="term" value="C:cytosol"/>
    <property type="evidence" value="ECO:0007669"/>
    <property type="project" value="TreeGrafter"/>
</dbReference>
<evidence type="ECO:0000256" key="2">
    <source>
        <dbReference type="ARBA" id="ARBA00023285"/>
    </source>
</evidence>
<dbReference type="InterPro" id="IPR036594">
    <property type="entry name" value="Meth_synthase_dom"/>
</dbReference>
<dbReference type="GO" id="GO:0046653">
    <property type="term" value="P:tetrahydrofolate metabolic process"/>
    <property type="evidence" value="ECO:0007669"/>
    <property type="project" value="TreeGrafter"/>
</dbReference>
<accession>A0A934V1T8</accession>
<dbReference type="InterPro" id="IPR050554">
    <property type="entry name" value="Met_Synthase/Corrinoid"/>
</dbReference>
<feature type="domain" description="B12-binding" evidence="3">
    <location>
        <begin position="238"/>
        <end position="363"/>
    </location>
</feature>
<dbReference type="Gene3D" id="1.10.1240.10">
    <property type="entry name" value="Methionine synthase domain"/>
    <property type="match status" value="1"/>
</dbReference>
<keyword evidence="2" id="KW-0170">Cobalt</keyword>
<reference evidence="4" key="1">
    <citation type="submission" date="2017-08" db="EMBL/GenBank/DDBJ databases">
        <authorList>
            <person name="Imhoff J.F."/>
            <person name="Rahn T."/>
            <person name="Kuenzel S."/>
            <person name="Neulinger S.C."/>
        </authorList>
    </citation>
    <scope>NUCLEOTIDE SEQUENCE</scope>
    <source>
        <strain evidence="4">DSM 9154</strain>
    </source>
</reference>
<evidence type="ECO:0000313" key="4">
    <source>
        <dbReference type="EMBL" id="MBK1698830.1"/>
    </source>
</evidence>
<dbReference type="EMBL" id="NRRE01000030">
    <property type="protein sequence ID" value="MBK1698830.1"/>
    <property type="molecule type" value="Genomic_DNA"/>
</dbReference>
<dbReference type="AlphaFoldDB" id="A0A934V1T8"/>